<keyword evidence="5 11" id="KW-0418">Kinase</keyword>
<evidence type="ECO:0000256" key="8">
    <source>
        <dbReference type="ARBA" id="ARBA00048679"/>
    </source>
</evidence>
<feature type="compositionally biased region" description="Basic and acidic residues" evidence="9">
    <location>
        <begin position="1256"/>
        <end position="1273"/>
    </location>
</feature>
<feature type="compositionally biased region" description="Polar residues" evidence="9">
    <location>
        <begin position="1459"/>
        <end position="1480"/>
    </location>
</feature>
<dbReference type="PANTHER" id="PTHR22967:SF57">
    <property type="entry name" value="AUXILIN, ISOFORM A-RELATED"/>
    <property type="match status" value="1"/>
</dbReference>
<dbReference type="PROSITE" id="PS50011">
    <property type="entry name" value="PROTEIN_KINASE_DOM"/>
    <property type="match status" value="1"/>
</dbReference>
<comment type="catalytic activity">
    <reaction evidence="7">
        <text>L-threonyl-[protein] + ATP = O-phospho-L-threonyl-[protein] + ADP + H(+)</text>
        <dbReference type="Rhea" id="RHEA:46608"/>
        <dbReference type="Rhea" id="RHEA-COMP:11060"/>
        <dbReference type="Rhea" id="RHEA-COMP:11605"/>
        <dbReference type="ChEBI" id="CHEBI:15378"/>
        <dbReference type="ChEBI" id="CHEBI:30013"/>
        <dbReference type="ChEBI" id="CHEBI:30616"/>
        <dbReference type="ChEBI" id="CHEBI:61977"/>
        <dbReference type="ChEBI" id="CHEBI:456216"/>
        <dbReference type="EC" id="2.7.11.1"/>
    </reaction>
</comment>
<evidence type="ECO:0000256" key="4">
    <source>
        <dbReference type="ARBA" id="ARBA00022741"/>
    </source>
</evidence>
<dbReference type="InterPro" id="IPR000719">
    <property type="entry name" value="Prot_kinase_dom"/>
</dbReference>
<feature type="compositionally biased region" description="Basic and acidic residues" evidence="9">
    <location>
        <begin position="1065"/>
        <end position="1092"/>
    </location>
</feature>
<dbReference type="GO" id="GO:0007015">
    <property type="term" value="P:actin filament organization"/>
    <property type="evidence" value="ECO:0007669"/>
    <property type="project" value="TreeGrafter"/>
</dbReference>
<feature type="region of interest" description="Disordered" evidence="9">
    <location>
        <begin position="675"/>
        <end position="748"/>
    </location>
</feature>
<evidence type="ECO:0000313" key="12">
    <source>
        <dbReference type="Proteomes" id="UP000602905"/>
    </source>
</evidence>
<evidence type="ECO:0000256" key="1">
    <source>
        <dbReference type="ARBA" id="ARBA00012513"/>
    </source>
</evidence>
<feature type="compositionally biased region" description="Gly residues" evidence="9">
    <location>
        <begin position="622"/>
        <end position="633"/>
    </location>
</feature>
<evidence type="ECO:0000256" key="2">
    <source>
        <dbReference type="ARBA" id="ARBA00022527"/>
    </source>
</evidence>
<dbReference type="GO" id="GO:0000147">
    <property type="term" value="P:actin cortical patch assembly"/>
    <property type="evidence" value="ECO:0007669"/>
    <property type="project" value="TreeGrafter"/>
</dbReference>
<dbReference type="InterPro" id="IPR011009">
    <property type="entry name" value="Kinase-like_dom_sf"/>
</dbReference>
<feature type="compositionally biased region" description="Low complexity" evidence="9">
    <location>
        <begin position="603"/>
        <end position="621"/>
    </location>
</feature>
<protein>
    <recommendedName>
        <fullName evidence="1">non-specific serine/threonine protein kinase</fullName>
        <ecNumber evidence="1">2.7.11.1</ecNumber>
    </recommendedName>
</protein>
<keyword evidence="6" id="KW-0067">ATP-binding</keyword>
<organism evidence="11 12">
    <name type="scientific">Rhizoctonia solani</name>
    <dbReference type="NCBI Taxonomy" id="456999"/>
    <lineage>
        <taxon>Eukaryota</taxon>
        <taxon>Fungi</taxon>
        <taxon>Dikarya</taxon>
        <taxon>Basidiomycota</taxon>
        <taxon>Agaricomycotina</taxon>
        <taxon>Agaricomycetes</taxon>
        <taxon>Cantharellales</taxon>
        <taxon>Ceratobasidiaceae</taxon>
        <taxon>Rhizoctonia</taxon>
    </lineage>
</organism>
<feature type="compositionally biased region" description="Low complexity" evidence="9">
    <location>
        <begin position="384"/>
        <end position="395"/>
    </location>
</feature>
<evidence type="ECO:0000256" key="9">
    <source>
        <dbReference type="SAM" id="MobiDB-lite"/>
    </source>
</evidence>
<reference evidence="11" key="1">
    <citation type="submission" date="2020-09" db="EMBL/GenBank/DDBJ databases">
        <title>Comparative genome analyses of four rice-infecting Rhizoctonia solani isolates reveal extensive enrichment of homogalacturonan modification genes.</title>
        <authorList>
            <person name="Lee D.-Y."/>
            <person name="Jeon J."/>
            <person name="Kim K.-T."/>
            <person name="Cheong K."/>
            <person name="Song H."/>
            <person name="Choi G."/>
            <person name="Ko J."/>
            <person name="Opiyo S.O."/>
            <person name="Zuo S."/>
            <person name="Madhav S."/>
            <person name="Lee Y.-H."/>
            <person name="Wang G.-L."/>
        </authorList>
    </citation>
    <scope>NUCLEOTIDE SEQUENCE</scope>
    <source>
        <strain evidence="11">AG1-IA WGL</strain>
    </source>
</reference>
<feature type="compositionally biased region" description="Pro residues" evidence="9">
    <location>
        <begin position="1537"/>
        <end position="1546"/>
    </location>
</feature>
<feature type="region of interest" description="Disordered" evidence="9">
    <location>
        <begin position="316"/>
        <end position="335"/>
    </location>
</feature>
<dbReference type="Gene3D" id="1.10.510.10">
    <property type="entry name" value="Transferase(Phosphotransferase) domain 1"/>
    <property type="match status" value="1"/>
</dbReference>
<feature type="compositionally biased region" description="Gly residues" evidence="9">
    <location>
        <begin position="1021"/>
        <end position="1033"/>
    </location>
</feature>
<feature type="domain" description="Protein kinase" evidence="10">
    <location>
        <begin position="34"/>
        <end position="309"/>
    </location>
</feature>
<feature type="compositionally biased region" description="Low complexity" evidence="9">
    <location>
        <begin position="794"/>
        <end position="834"/>
    </location>
</feature>
<dbReference type="SMART" id="SM00220">
    <property type="entry name" value="S_TKc"/>
    <property type="match status" value="1"/>
</dbReference>
<feature type="compositionally biased region" description="Basic and acidic residues" evidence="9">
    <location>
        <begin position="1401"/>
        <end position="1411"/>
    </location>
</feature>
<evidence type="ECO:0000256" key="5">
    <source>
        <dbReference type="ARBA" id="ARBA00022777"/>
    </source>
</evidence>
<dbReference type="Proteomes" id="UP000602905">
    <property type="component" value="Unassembled WGS sequence"/>
</dbReference>
<dbReference type="Pfam" id="PF00069">
    <property type="entry name" value="Pkinase"/>
    <property type="match status" value="1"/>
</dbReference>
<sequence length="1579" mass="165505">MAAQQAYYQQQMAMAQKGPLQPGQTIKLTQYTVTVERYLSQAGGFAHVYLVRTSTPVMGTTQHVLKRMAVADVATLAEVKKEVDIMRLLRGHPNIVHLLDSASRPLPNGQHEVYILMEFCQGGGIIDMMNRRLRERLTEKDILQIFVDVCEAVACMHSLQPALLHRDLKVENILQASDTSFKLCDFGSAAPSKPKPPSTMEEIKLLEADLNRSTTLQYRAPEMVDVYLRRPIDEKSDVWALGVLLYKLCYYTTPFEAHGPLAILHVQYSIPGYPVYSKELNALIGCMLRELGVQRPSVFEILNVVHRMRGTKSAFNYTRPQIPPQIQSPPQPSQDQLIQIARNGAQPQAPSAREKQLREQKEALDAMGMRRGRPDASPSPVPPHSSSHAQHPSSHAQHHPPSHVQQASSPLPSRQPLPPLTRSRPSKSGSEKASRSRQQTHEASASPRKSVPSTPRGATPTTSRVAPSTPSTPRASKASAVPIQTQIQTQTPTQSHSHSQIQSQSQSQSQSQAQAQSQTHVQTPKTPSTPSAQRISTNVPGRTGPVSPRKSSASGTTVPLVPASPRKSTGKQPPVGGVKLPGVGGATAAAGRSAGSGGGSGGVKQTTTGVKQTTTGVKQTTTGGGIKPIGTGSGLKPTGTGSAGLKAMGTGTGAGAGAGAGAGSGMKPMGTGSAVKPTGTGSGMRPTVTGSGLRPTGTGSGLRPIGTGANGVKGLNTGDALRSPTTTDFFNDPSWKHVDSPEKEKDIWGGEGVSSLQAAKFDGFADSFDAPTGKARPLSQLGMNPAGGSGGGHHQTSSHSHHQPTSTHSHHQQTTTHLASSNSLSPPSLQQPKSRTSAARDAFEGLGIPSAPSPALSLRELAARSPNPSPGIPVHNGHGVSPVPFTRSPHPLATGATTGTGTLTTHATAGSATSGTKGGTGAKASAMALSAEERFPSIEDLDAAGVWGPASTAATTTAAAASAGGATTQQPPKLPPRPRETAQSHMTGPNSFGLKAPVQASGARSQQVTGTAMKDSERGGASAGGAGGAGIVGGRALPVPPGQVPGPGLLRKTSGGVKRTGSMESGRESSRREDMSVRRGEDTPTRRGEDTPTRAGSPAKPRPTSIIQTTPKPTAKPPRAQSQTARPDWLTGDFLEAAAAMGISVPDSPSKRSSAILSSGGAGTRYQAPLKSPTHSSTPLKSPVHTTVPLKSPVHTTAPLKTSAEKLGRTVAAAASGRATPDRLSDLLGNSGRQTSMTESSNDEGPEDPVSHYGRSKLERRGAVTRSSPERKSRSSTMDVPITTVPSGGSSAHRRQPSEQPSKPARTPSTTSTASHPPTSGNRHRRPQSMFIQPGSATLSPPTDANAPTKRSVRRGSISDMVSKYEAMAVEEPGTPAPAPGVQRRPSIAPKPAGLRAPSSKVERERERAKSPEPAPRSPSRAEATRPRSPSRGERERPRSPSRTERERPRSPSRAEQELPSTTASTSVFNRENRVRQSPTEMMREVPIQDGNARGGRPPSPTKLTHPVVQPQPARAAGSRGLHTLTPQHTKEEAPPVRAPSPPASPDKPYQGVGRLIDQWQKKAGAEPARPLGPRVGRR</sequence>
<evidence type="ECO:0000256" key="7">
    <source>
        <dbReference type="ARBA" id="ARBA00047899"/>
    </source>
</evidence>
<accession>A0A8H7M0W5</accession>
<feature type="compositionally biased region" description="Basic and acidic residues" evidence="9">
    <location>
        <begin position="734"/>
        <end position="748"/>
    </location>
</feature>
<dbReference type="EMBL" id="JACYCD010000022">
    <property type="protein sequence ID" value="KAF8713656.1"/>
    <property type="molecule type" value="Genomic_DNA"/>
</dbReference>
<evidence type="ECO:0000313" key="11">
    <source>
        <dbReference type="EMBL" id="KAF8713656.1"/>
    </source>
</evidence>
<feature type="region of interest" description="Disordered" evidence="9">
    <location>
        <begin position="369"/>
        <end position="635"/>
    </location>
</feature>
<dbReference type="GO" id="GO:0005524">
    <property type="term" value="F:ATP binding"/>
    <property type="evidence" value="ECO:0007669"/>
    <property type="project" value="UniProtKB-KW"/>
</dbReference>
<feature type="compositionally biased region" description="Low complexity" evidence="9">
    <location>
        <begin position="480"/>
        <end position="523"/>
    </location>
</feature>
<feature type="compositionally biased region" description="Pro residues" evidence="9">
    <location>
        <begin position="321"/>
        <end position="332"/>
    </location>
</feature>
<dbReference type="OrthoDB" id="2018507at2759"/>
<feature type="region of interest" description="Disordered" evidence="9">
    <location>
        <begin position="863"/>
        <end position="925"/>
    </location>
</feature>
<proteinExistence type="predicted"/>
<evidence type="ECO:0000256" key="3">
    <source>
        <dbReference type="ARBA" id="ARBA00022679"/>
    </source>
</evidence>
<dbReference type="EC" id="2.7.11.1" evidence="1"/>
<feature type="compositionally biased region" description="Polar residues" evidence="9">
    <location>
        <begin position="459"/>
        <end position="474"/>
    </location>
</feature>
<name>A0A8H7M0W5_9AGAM</name>
<feature type="compositionally biased region" description="Low complexity" evidence="9">
    <location>
        <begin position="402"/>
        <end position="412"/>
    </location>
</feature>
<keyword evidence="2" id="KW-0723">Serine/threonine-protein kinase</keyword>
<dbReference type="GO" id="GO:0005737">
    <property type="term" value="C:cytoplasm"/>
    <property type="evidence" value="ECO:0007669"/>
    <property type="project" value="TreeGrafter"/>
</dbReference>
<feature type="compositionally biased region" description="Low complexity" evidence="9">
    <location>
        <begin position="955"/>
        <end position="968"/>
    </location>
</feature>
<dbReference type="PANTHER" id="PTHR22967">
    <property type="entry name" value="SERINE/THREONINE PROTEIN KINASE"/>
    <property type="match status" value="1"/>
</dbReference>
<comment type="caution">
    <text evidence="11">The sequence shown here is derived from an EMBL/GenBank/DDBJ whole genome shotgun (WGS) entry which is preliminary data.</text>
</comment>
<feature type="compositionally biased region" description="Low complexity" evidence="9">
    <location>
        <begin position="570"/>
        <end position="593"/>
    </location>
</feature>
<feature type="compositionally biased region" description="Basic and acidic residues" evidence="9">
    <location>
        <begin position="1423"/>
        <end position="1457"/>
    </location>
</feature>
<evidence type="ECO:0000259" key="10">
    <source>
        <dbReference type="PROSITE" id="PS50011"/>
    </source>
</evidence>
<dbReference type="GO" id="GO:0004674">
    <property type="term" value="F:protein serine/threonine kinase activity"/>
    <property type="evidence" value="ECO:0007669"/>
    <property type="project" value="UniProtKB-KW"/>
</dbReference>
<feature type="non-terminal residue" evidence="11">
    <location>
        <position position="1579"/>
    </location>
</feature>
<feature type="compositionally biased region" description="Low complexity" evidence="9">
    <location>
        <begin position="1301"/>
        <end position="1320"/>
    </location>
</feature>
<feature type="compositionally biased region" description="Low complexity" evidence="9">
    <location>
        <begin position="892"/>
        <end position="915"/>
    </location>
</feature>
<keyword evidence="3" id="KW-0808">Transferase</keyword>
<feature type="region of interest" description="Disordered" evidence="9">
    <location>
        <begin position="955"/>
        <end position="1579"/>
    </location>
</feature>
<feature type="compositionally biased region" description="Polar residues" evidence="9">
    <location>
        <begin position="1231"/>
        <end position="1240"/>
    </location>
</feature>
<feature type="region of interest" description="Disordered" evidence="9">
    <location>
        <begin position="767"/>
        <end position="851"/>
    </location>
</feature>
<feature type="compositionally biased region" description="Polar residues" evidence="9">
    <location>
        <begin position="524"/>
        <end position="540"/>
    </location>
</feature>
<gene>
    <name evidence="11" type="ORF">RHS03_00602</name>
</gene>
<comment type="catalytic activity">
    <reaction evidence="8">
        <text>L-seryl-[protein] + ATP = O-phospho-L-seryl-[protein] + ADP + H(+)</text>
        <dbReference type="Rhea" id="RHEA:17989"/>
        <dbReference type="Rhea" id="RHEA-COMP:9863"/>
        <dbReference type="Rhea" id="RHEA-COMP:11604"/>
        <dbReference type="ChEBI" id="CHEBI:15378"/>
        <dbReference type="ChEBI" id="CHEBI:29999"/>
        <dbReference type="ChEBI" id="CHEBI:30616"/>
        <dbReference type="ChEBI" id="CHEBI:83421"/>
        <dbReference type="ChEBI" id="CHEBI:456216"/>
        <dbReference type="EC" id="2.7.11.1"/>
    </reaction>
</comment>
<keyword evidence="4" id="KW-0547">Nucleotide-binding</keyword>
<dbReference type="SUPFAM" id="SSF56112">
    <property type="entry name" value="Protein kinase-like (PK-like)"/>
    <property type="match status" value="1"/>
</dbReference>
<evidence type="ECO:0000256" key="6">
    <source>
        <dbReference type="ARBA" id="ARBA00022840"/>
    </source>
</evidence>